<protein>
    <submittedName>
        <fullName evidence="2">Thioredoxin reductase</fullName>
    </submittedName>
</protein>
<accession>A0A7W7DG73</accession>
<dbReference type="GeneID" id="95799774"/>
<reference evidence="2 3" key="1">
    <citation type="submission" date="2020-08" db="EMBL/GenBank/DDBJ databases">
        <title>Sequencing the genomes of 1000 actinobacteria strains.</title>
        <authorList>
            <person name="Klenk H.-P."/>
        </authorList>
    </citation>
    <scope>NUCLEOTIDE SEQUENCE [LARGE SCALE GENOMIC DNA]</scope>
    <source>
        <strain evidence="2 3">DSM 40483</strain>
    </source>
</reference>
<comment type="caution">
    <text evidence="2">The sequence shown here is derived from an EMBL/GenBank/DDBJ whole genome shotgun (WGS) entry which is preliminary data.</text>
</comment>
<dbReference type="Gene3D" id="3.50.50.60">
    <property type="entry name" value="FAD/NAD(P)-binding domain"/>
    <property type="match status" value="1"/>
</dbReference>
<dbReference type="InterPro" id="IPR036188">
    <property type="entry name" value="FAD/NAD-bd_sf"/>
</dbReference>
<evidence type="ECO:0000313" key="2">
    <source>
        <dbReference type="EMBL" id="MBB4710244.1"/>
    </source>
</evidence>
<sequence>MSEIRDVVIIGSGPAGDTAARSTARGRLGPPPFGGGIFAADR</sequence>
<evidence type="ECO:0000256" key="1">
    <source>
        <dbReference type="SAM" id="MobiDB-lite"/>
    </source>
</evidence>
<keyword evidence="3" id="KW-1185">Reference proteome</keyword>
<evidence type="ECO:0000313" key="3">
    <source>
        <dbReference type="Proteomes" id="UP000565089"/>
    </source>
</evidence>
<dbReference type="RefSeq" id="WP_281402437.1">
    <property type="nucleotide sequence ID" value="NZ_JACHMS010000001.1"/>
</dbReference>
<name>A0A7W7DG73_9ACTN</name>
<gene>
    <name evidence="2" type="ORF">BJ965_000126</name>
</gene>
<dbReference type="EMBL" id="JACHMS010000001">
    <property type="protein sequence ID" value="MBB4710244.1"/>
    <property type="molecule type" value="Genomic_DNA"/>
</dbReference>
<dbReference type="AlphaFoldDB" id="A0A7W7DG73"/>
<organism evidence="2 3">
    <name type="scientific">Streptomyces luteogriseus</name>
    <dbReference type="NCBI Taxonomy" id="68233"/>
    <lineage>
        <taxon>Bacteria</taxon>
        <taxon>Bacillati</taxon>
        <taxon>Actinomycetota</taxon>
        <taxon>Actinomycetes</taxon>
        <taxon>Kitasatosporales</taxon>
        <taxon>Streptomycetaceae</taxon>
        <taxon>Streptomyces</taxon>
    </lineage>
</organism>
<dbReference type="Proteomes" id="UP000565089">
    <property type="component" value="Unassembled WGS sequence"/>
</dbReference>
<proteinExistence type="predicted"/>
<feature type="region of interest" description="Disordered" evidence="1">
    <location>
        <begin position="12"/>
        <end position="42"/>
    </location>
</feature>
<dbReference type="SUPFAM" id="SSF51905">
    <property type="entry name" value="FAD/NAD(P)-binding domain"/>
    <property type="match status" value="1"/>
</dbReference>